<dbReference type="PANTHER" id="PTHR43762:SF1">
    <property type="entry name" value="D-ARABINONO-1,4-LACTONE OXIDASE"/>
    <property type="match status" value="1"/>
</dbReference>
<dbReference type="Gene3D" id="3.30.43.10">
    <property type="entry name" value="Uridine Diphospho-n-acetylenolpyruvylglucosamine Reductase, domain 2"/>
    <property type="match status" value="1"/>
</dbReference>
<dbReference type="AlphaFoldDB" id="A0A6I6K4R4"/>
<evidence type="ECO:0000313" key="8">
    <source>
        <dbReference type="Proteomes" id="UP000428260"/>
    </source>
</evidence>
<dbReference type="NCBIfam" id="TIGR01679">
    <property type="entry name" value="bact_FAD_ox"/>
    <property type="match status" value="1"/>
</dbReference>
<name>A0A6I6K4R4_9BACT</name>
<dbReference type="InterPro" id="IPR006094">
    <property type="entry name" value="Oxid_FAD_bind_N"/>
</dbReference>
<evidence type="ECO:0000259" key="6">
    <source>
        <dbReference type="PROSITE" id="PS51387"/>
    </source>
</evidence>
<reference evidence="7 8" key="1">
    <citation type="submission" date="2019-11" db="EMBL/GenBank/DDBJ databases">
        <authorList>
            <person name="Zheng R.K."/>
            <person name="Sun C.M."/>
        </authorList>
    </citation>
    <scope>NUCLEOTIDE SEQUENCE [LARGE SCALE GENOMIC DNA]</scope>
    <source>
        <strain evidence="7 8">WC007</strain>
    </source>
</reference>
<keyword evidence="4" id="KW-0274">FAD</keyword>
<keyword evidence="4" id="KW-0285">Flavoprotein</keyword>
<dbReference type="InterPro" id="IPR010031">
    <property type="entry name" value="FAD_lactone_oxidase-like"/>
</dbReference>
<dbReference type="PANTHER" id="PTHR43762">
    <property type="entry name" value="L-GULONOLACTONE OXIDASE"/>
    <property type="match status" value="1"/>
</dbReference>
<protein>
    <submittedName>
        <fullName evidence="7">FAD-binding protein</fullName>
    </submittedName>
</protein>
<dbReference type="Gene3D" id="3.30.70.2520">
    <property type="match status" value="1"/>
</dbReference>
<dbReference type="InterPro" id="IPR016171">
    <property type="entry name" value="Vanillyl_alc_oxidase_C-sub2"/>
</dbReference>
<dbReference type="Pfam" id="PF01565">
    <property type="entry name" value="FAD_binding_4"/>
    <property type="match status" value="1"/>
</dbReference>
<keyword evidence="3" id="KW-0060">Ascorbate biosynthesis</keyword>
<dbReference type="UniPathway" id="UPA00132"/>
<evidence type="ECO:0000256" key="3">
    <source>
        <dbReference type="ARBA" id="ARBA00022644"/>
    </source>
</evidence>
<comment type="similarity">
    <text evidence="2">Belongs to the oxygen-dependent FAD-linked oxidoreductase family.</text>
</comment>
<dbReference type="GO" id="GO:0003885">
    <property type="term" value="F:D-arabinono-1,4-lactone oxidase activity"/>
    <property type="evidence" value="ECO:0007669"/>
    <property type="project" value="InterPro"/>
</dbReference>
<dbReference type="InterPro" id="IPR036318">
    <property type="entry name" value="FAD-bd_PCMH-like_sf"/>
</dbReference>
<accession>A0A6I6K4R4</accession>
<dbReference type="InterPro" id="IPR016167">
    <property type="entry name" value="FAD-bd_PCMH_sub1"/>
</dbReference>
<dbReference type="PROSITE" id="PS51387">
    <property type="entry name" value="FAD_PCMH"/>
    <property type="match status" value="1"/>
</dbReference>
<dbReference type="GO" id="GO:0019853">
    <property type="term" value="P:L-ascorbic acid biosynthetic process"/>
    <property type="evidence" value="ECO:0007669"/>
    <property type="project" value="UniProtKB-UniPathway"/>
</dbReference>
<dbReference type="GO" id="GO:0016020">
    <property type="term" value="C:membrane"/>
    <property type="evidence" value="ECO:0007669"/>
    <property type="project" value="InterPro"/>
</dbReference>
<keyword evidence="5" id="KW-0560">Oxidoreductase</keyword>
<evidence type="ECO:0000256" key="2">
    <source>
        <dbReference type="ARBA" id="ARBA00005466"/>
    </source>
</evidence>
<dbReference type="Proteomes" id="UP000428260">
    <property type="component" value="Chromosome"/>
</dbReference>
<dbReference type="InterPro" id="IPR006093">
    <property type="entry name" value="Oxy_OxRdtase_FAD_BS"/>
</dbReference>
<dbReference type="InterPro" id="IPR007173">
    <property type="entry name" value="ALO_C"/>
</dbReference>
<evidence type="ECO:0000256" key="1">
    <source>
        <dbReference type="ARBA" id="ARBA00005147"/>
    </source>
</evidence>
<dbReference type="GO" id="GO:0071949">
    <property type="term" value="F:FAD binding"/>
    <property type="evidence" value="ECO:0007669"/>
    <property type="project" value="InterPro"/>
</dbReference>
<dbReference type="Gene3D" id="1.10.45.10">
    <property type="entry name" value="Vanillyl-alcohol Oxidase, Chain A, domain 4"/>
    <property type="match status" value="1"/>
</dbReference>
<dbReference type="EMBL" id="CP046401">
    <property type="protein sequence ID" value="QGY47382.1"/>
    <property type="molecule type" value="Genomic_DNA"/>
</dbReference>
<dbReference type="InterPro" id="IPR016166">
    <property type="entry name" value="FAD-bd_PCMH"/>
</dbReference>
<evidence type="ECO:0000313" key="7">
    <source>
        <dbReference type="EMBL" id="QGY47382.1"/>
    </source>
</evidence>
<gene>
    <name evidence="7" type="ORF">GM418_28055</name>
</gene>
<dbReference type="SUPFAM" id="SSF56176">
    <property type="entry name" value="FAD-binding/transporter-associated domain-like"/>
    <property type="match status" value="1"/>
</dbReference>
<dbReference type="Pfam" id="PF04030">
    <property type="entry name" value="ALO"/>
    <property type="match status" value="1"/>
</dbReference>
<dbReference type="RefSeq" id="WP_158871199.1">
    <property type="nucleotide sequence ID" value="NZ_CP046401.1"/>
</dbReference>
<feature type="domain" description="FAD-binding PCMH-type" evidence="6">
    <location>
        <begin position="10"/>
        <end position="180"/>
    </location>
</feature>
<proteinExistence type="inferred from homology"/>
<dbReference type="KEGG" id="mcos:GM418_28055"/>
<dbReference type="Gene3D" id="3.30.465.10">
    <property type="match status" value="1"/>
</dbReference>
<dbReference type="PIRSF" id="PIRSF000136">
    <property type="entry name" value="LGO_GLO"/>
    <property type="match status" value="1"/>
</dbReference>
<keyword evidence="8" id="KW-1185">Reference proteome</keyword>
<organism evidence="7 8">
    <name type="scientific">Maribellus comscasis</name>
    <dbReference type="NCBI Taxonomy" id="2681766"/>
    <lineage>
        <taxon>Bacteria</taxon>
        <taxon>Pseudomonadati</taxon>
        <taxon>Bacteroidota</taxon>
        <taxon>Bacteroidia</taxon>
        <taxon>Marinilabiliales</taxon>
        <taxon>Prolixibacteraceae</taxon>
        <taxon>Maribellus</taxon>
    </lineage>
</organism>
<sequence>MKIKNWAGNVIVTPNSIEYPETETDIQKLVLKAANTRKKIRVIGSGHSFTELCQTAHFLLSLDKYQGLISVDKNSYKATVKAGTKLKLLGELLFKEGLAMQNLGDIDEQSIAGTISTGTHGTGISFGTISTQVIALKFINGKGEIVNCSSTQNTELFRAAQVSLGALGVITEVTLQCVPAYKLLLQNRKESLNDVLSTIEERKSENRNFEYYWFPYTNTTWTKSSNIAQDGEPDKDNLINYLLELLIENYSFKALCELARYFPSQNKIVSKIAAQSVPTLNKLNYSHRVYTTMRLVKFTEMEYSIPADAYGDVMKEIIKKVNSENFPIHFPIESRWVKADDIFMSPAYKRDSAYIACHVYHKKDHTKYFEAIESVFKSYGGRPHWGKVNRLDAKTAENIYPEFSRFNKIRKEQDPDGIFTNAYLKKILG</sequence>
<evidence type="ECO:0000256" key="4">
    <source>
        <dbReference type="ARBA" id="ARBA00022827"/>
    </source>
</evidence>
<dbReference type="InterPro" id="IPR016169">
    <property type="entry name" value="FAD-bd_PCMH_sub2"/>
</dbReference>
<dbReference type="PROSITE" id="PS00862">
    <property type="entry name" value="OX2_COVAL_FAD"/>
    <property type="match status" value="1"/>
</dbReference>
<comment type="pathway">
    <text evidence="1">Cofactor biosynthesis; L-ascorbate biosynthesis.</text>
</comment>
<evidence type="ECO:0000256" key="5">
    <source>
        <dbReference type="ARBA" id="ARBA00023002"/>
    </source>
</evidence>